<evidence type="ECO:0000259" key="7">
    <source>
        <dbReference type="PROSITE" id="PS50114"/>
    </source>
</evidence>
<proteinExistence type="inferred from homology"/>
<dbReference type="PROSITE" id="PS00344">
    <property type="entry name" value="GATA_ZN_FINGER_1"/>
    <property type="match status" value="1"/>
</dbReference>
<name>A0A250XSL1_9CHLO</name>
<dbReference type="SMART" id="SM00401">
    <property type="entry name" value="ZnF_GATA"/>
    <property type="match status" value="1"/>
</dbReference>
<dbReference type="SUPFAM" id="SSF57716">
    <property type="entry name" value="Glucocorticoid receptor-like (DNA-binding domain)"/>
    <property type="match status" value="1"/>
</dbReference>
<keyword evidence="9" id="KW-1185">Reference proteome</keyword>
<dbReference type="GO" id="GO:0008270">
    <property type="term" value="F:zinc ion binding"/>
    <property type="evidence" value="ECO:0007669"/>
    <property type="project" value="UniProtKB-KW"/>
</dbReference>
<keyword evidence="3 5" id="KW-0863">Zinc-finger</keyword>
<dbReference type="GO" id="GO:0006355">
    <property type="term" value="P:regulation of DNA-templated transcription"/>
    <property type="evidence" value="ECO:0007669"/>
    <property type="project" value="InterPro"/>
</dbReference>
<dbReference type="OrthoDB" id="552673at2759"/>
<evidence type="ECO:0000256" key="2">
    <source>
        <dbReference type="ARBA" id="ARBA00022723"/>
    </source>
</evidence>
<comment type="caution">
    <text evidence="8">The sequence shown here is derived from an EMBL/GenBank/DDBJ whole genome shotgun (WGS) entry which is preliminary data.</text>
</comment>
<protein>
    <recommendedName>
        <fullName evidence="7">GATA-type domain-containing protein</fullName>
    </recommendedName>
</protein>
<dbReference type="PANTHER" id="PTHR45658">
    <property type="entry name" value="GATA TRANSCRIPTION FACTOR"/>
    <property type="match status" value="1"/>
</dbReference>
<dbReference type="InterPro" id="IPR000679">
    <property type="entry name" value="Znf_GATA"/>
</dbReference>
<dbReference type="PANTHER" id="PTHR45658:SF18">
    <property type="entry name" value="PROTEIN GAT2"/>
    <property type="match status" value="1"/>
</dbReference>
<dbReference type="STRING" id="1157962.A0A250XSL1"/>
<feature type="domain" description="GATA-type" evidence="7">
    <location>
        <begin position="388"/>
        <end position="423"/>
    </location>
</feature>
<keyword evidence="4" id="KW-0862">Zinc</keyword>
<dbReference type="AlphaFoldDB" id="A0A250XSL1"/>
<organism evidence="8 9">
    <name type="scientific">Chlamydomonas eustigma</name>
    <dbReference type="NCBI Taxonomy" id="1157962"/>
    <lineage>
        <taxon>Eukaryota</taxon>
        <taxon>Viridiplantae</taxon>
        <taxon>Chlorophyta</taxon>
        <taxon>core chlorophytes</taxon>
        <taxon>Chlorophyceae</taxon>
        <taxon>CS clade</taxon>
        <taxon>Chlamydomonadales</taxon>
        <taxon>Chlamydomonadaceae</taxon>
        <taxon>Chlamydomonas</taxon>
    </lineage>
</organism>
<comment type="similarity">
    <text evidence="1">Belongs to the type IV zinc-finger family. Class A subfamily.</text>
</comment>
<evidence type="ECO:0000313" key="9">
    <source>
        <dbReference type="Proteomes" id="UP000232323"/>
    </source>
</evidence>
<evidence type="ECO:0000256" key="3">
    <source>
        <dbReference type="ARBA" id="ARBA00022771"/>
    </source>
</evidence>
<dbReference type="EMBL" id="BEGY01000192">
    <property type="protein sequence ID" value="GAX85790.1"/>
    <property type="molecule type" value="Genomic_DNA"/>
</dbReference>
<feature type="region of interest" description="Disordered" evidence="6">
    <location>
        <begin position="208"/>
        <end position="228"/>
    </location>
</feature>
<dbReference type="CDD" id="cd00202">
    <property type="entry name" value="ZnF_GATA"/>
    <property type="match status" value="1"/>
</dbReference>
<gene>
    <name evidence="8" type="ORF">CEUSTIGMA_g13205.t1</name>
</gene>
<dbReference type="Pfam" id="PF00320">
    <property type="entry name" value="GATA"/>
    <property type="match status" value="1"/>
</dbReference>
<evidence type="ECO:0000256" key="4">
    <source>
        <dbReference type="ARBA" id="ARBA00022833"/>
    </source>
</evidence>
<sequence>MQYRAMGLPCLMREEPLTGIHRNEPVAEMNKLAFNRSSLSILDEEVGGCLAERLEHSSCWESRALTPTLGDIERSGIHWEEQWDPNALDLCPVEPLSAHSWLQQSRESKSFGMLSLEEAANIPTACKEPLPRSQSLVKPASEEEILPGSINVELLDTDCMWSCPAGESPSTPNLSSLIPHNNLKVWAPSPKVDSLHYHLNYQPSSSSLSYEASSSPAGSTAGSTQSWRSLVSTHSMQTIMSPINTMTLSRLSSPNLRGASYPNSYGFVELEFGSPTLESMNTISSAMRETLRMKETMEMLEASEGSDGCNETRGQGEGVYFSTSQPVMNIGIAEMLPESSLLNKGSTPSRSRRATTTRLGASLHDAECGGVIKKRGTSGNQAGVTNPNPNGIACTSCGAKVTPVWRAGPQGPKTLCNACGVRYMKVAKKK</sequence>
<dbReference type="InterPro" id="IPR013088">
    <property type="entry name" value="Znf_NHR/GATA"/>
</dbReference>
<evidence type="ECO:0000256" key="1">
    <source>
        <dbReference type="ARBA" id="ARBA00005694"/>
    </source>
</evidence>
<dbReference type="Proteomes" id="UP000232323">
    <property type="component" value="Unassembled WGS sequence"/>
</dbReference>
<accession>A0A250XSL1</accession>
<reference evidence="8 9" key="1">
    <citation type="submission" date="2017-08" db="EMBL/GenBank/DDBJ databases">
        <title>Acidophilic green algal genome provides insights into adaptation to an acidic environment.</title>
        <authorList>
            <person name="Hirooka S."/>
            <person name="Hirose Y."/>
            <person name="Kanesaki Y."/>
            <person name="Higuchi S."/>
            <person name="Fujiwara T."/>
            <person name="Onuma R."/>
            <person name="Era A."/>
            <person name="Ohbayashi R."/>
            <person name="Uzuka A."/>
            <person name="Nozaki H."/>
            <person name="Yoshikawa H."/>
            <person name="Miyagishima S.Y."/>
        </authorList>
    </citation>
    <scope>NUCLEOTIDE SEQUENCE [LARGE SCALE GENOMIC DNA]</scope>
    <source>
        <strain evidence="8 9">NIES-2499</strain>
    </source>
</reference>
<dbReference type="GO" id="GO:0043565">
    <property type="term" value="F:sequence-specific DNA binding"/>
    <property type="evidence" value="ECO:0007669"/>
    <property type="project" value="InterPro"/>
</dbReference>
<feature type="compositionally biased region" description="Low complexity" evidence="6">
    <location>
        <begin position="208"/>
        <end position="226"/>
    </location>
</feature>
<evidence type="ECO:0000313" key="8">
    <source>
        <dbReference type="EMBL" id="GAX85790.1"/>
    </source>
</evidence>
<keyword evidence="2" id="KW-0479">Metal-binding</keyword>
<evidence type="ECO:0000256" key="6">
    <source>
        <dbReference type="SAM" id="MobiDB-lite"/>
    </source>
</evidence>
<evidence type="ECO:0000256" key="5">
    <source>
        <dbReference type="PROSITE-ProRule" id="PRU00094"/>
    </source>
</evidence>
<dbReference type="InterPro" id="IPR051140">
    <property type="entry name" value="GATA_TF"/>
</dbReference>
<dbReference type="Gene3D" id="3.30.50.10">
    <property type="entry name" value="Erythroid Transcription Factor GATA-1, subunit A"/>
    <property type="match status" value="1"/>
</dbReference>
<dbReference type="PROSITE" id="PS50114">
    <property type="entry name" value="GATA_ZN_FINGER_2"/>
    <property type="match status" value="1"/>
</dbReference>